<dbReference type="CDD" id="cd07100">
    <property type="entry name" value="ALDH_SSADH1_GabD1"/>
    <property type="match status" value="1"/>
</dbReference>
<evidence type="ECO:0000313" key="6">
    <source>
        <dbReference type="Proteomes" id="UP001560045"/>
    </source>
</evidence>
<name>A0ABV3XCG0_9ACTN</name>
<dbReference type="PANTHER" id="PTHR43217:SF1">
    <property type="entry name" value="SUCCINATE SEMIALDEHYDE DEHYDROGENASE [NAD(P)+] SAD"/>
    <property type="match status" value="1"/>
</dbReference>
<feature type="domain" description="Aldehyde dehydrogenase" evidence="4">
    <location>
        <begin position="3"/>
        <end position="455"/>
    </location>
</feature>
<dbReference type="Proteomes" id="UP001560045">
    <property type="component" value="Unassembled WGS sequence"/>
</dbReference>
<keyword evidence="3" id="KW-0560">Oxidoreductase</keyword>
<dbReference type="Gene3D" id="3.40.309.10">
    <property type="entry name" value="Aldehyde Dehydrogenase, Chain A, domain 2"/>
    <property type="match status" value="1"/>
</dbReference>
<dbReference type="InterPro" id="IPR016163">
    <property type="entry name" value="Ald_DH_C"/>
</dbReference>
<keyword evidence="6" id="KW-1185">Reference proteome</keyword>
<dbReference type="RefSeq" id="WP_369204900.1">
    <property type="nucleotide sequence ID" value="NZ_JBFNXQ010000017.1"/>
</dbReference>
<dbReference type="InterPro" id="IPR016161">
    <property type="entry name" value="Ald_DH/histidinol_DH"/>
</dbReference>
<keyword evidence="2" id="KW-0521">NADP</keyword>
<gene>
    <name evidence="5" type="ORF">ABQ292_07660</name>
</gene>
<dbReference type="EMBL" id="JBFNXQ010000017">
    <property type="protein sequence ID" value="MEX5718245.1"/>
    <property type="molecule type" value="Genomic_DNA"/>
</dbReference>
<dbReference type="InterPro" id="IPR044148">
    <property type="entry name" value="ALDH_GabD1-like"/>
</dbReference>
<dbReference type="Pfam" id="PF00171">
    <property type="entry name" value="Aldedh"/>
    <property type="match status" value="1"/>
</dbReference>
<dbReference type="SUPFAM" id="SSF53720">
    <property type="entry name" value="ALDH-like"/>
    <property type="match status" value="1"/>
</dbReference>
<organism evidence="5 6">
    <name type="scientific">Geodermatophilus maliterrae</name>
    <dbReference type="NCBI Taxonomy" id="3162531"/>
    <lineage>
        <taxon>Bacteria</taxon>
        <taxon>Bacillati</taxon>
        <taxon>Actinomycetota</taxon>
        <taxon>Actinomycetes</taxon>
        <taxon>Geodermatophilales</taxon>
        <taxon>Geodermatophilaceae</taxon>
        <taxon>Geodermatophilus</taxon>
    </lineage>
</organism>
<reference evidence="5 6" key="1">
    <citation type="submission" date="2024-06" db="EMBL/GenBank/DDBJ databases">
        <title>Draft genome sequence of Geodermatophilus badlandi, a novel member of the Geodermatophilaceae isolated from badland sedimentary rocks in the Red desert, Wyoming, USA.</title>
        <authorList>
            <person name="Ben Tekaya S."/>
            <person name="Nouioui I."/>
            <person name="Flores G.M."/>
            <person name="Shaal M.N."/>
            <person name="Bredoire F."/>
            <person name="Basile F."/>
            <person name="Van Diepen L."/>
            <person name="Ward N.L."/>
        </authorList>
    </citation>
    <scope>NUCLEOTIDE SEQUENCE [LARGE SCALE GENOMIC DNA]</scope>
    <source>
        <strain evidence="5 6">WL48A</strain>
    </source>
</reference>
<evidence type="ECO:0000256" key="1">
    <source>
        <dbReference type="ARBA" id="ARBA00009986"/>
    </source>
</evidence>
<dbReference type="InterPro" id="IPR015590">
    <property type="entry name" value="Aldehyde_DH_dom"/>
</dbReference>
<evidence type="ECO:0000259" key="4">
    <source>
        <dbReference type="Pfam" id="PF00171"/>
    </source>
</evidence>
<evidence type="ECO:0000256" key="2">
    <source>
        <dbReference type="ARBA" id="ARBA00022857"/>
    </source>
</evidence>
<dbReference type="Gene3D" id="3.40.605.10">
    <property type="entry name" value="Aldehyde Dehydrogenase, Chain A, domain 1"/>
    <property type="match status" value="1"/>
</dbReference>
<protein>
    <submittedName>
        <fullName evidence="5">NAD-dependent succinate-semialdehyde dehydrogenase</fullName>
    </submittedName>
</protein>
<accession>A0ABV3XCG0</accession>
<dbReference type="InterPro" id="IPR016162">
    <property type="entry name" value="Ald_DH_N"/>
</dbReference>
<dbReference type="InterPro" id="IPR047110">
    <property type="entry name" value="GABD/Sad-like"/>
</dbReference>
<proteinExistence type="inferred from homology"/>
<evidence type="ECO:0000313" key="5">
    <source>
        <dbReference type="EMBL" id="MEX5718245.1"/>
    </source>
</evidence>
<evidence type="ECO:0000256" key="3">
    <source>
        <dbReference type="ARBA" id="ARBA00023002"/>
    </source>
</evidence>
<comment type="caution">
    <text evidence="5">The sequence shown here is derived from an EMBL/GenBank/DDBJ whole genome shotgun (WGS) entry which is preliminary data.</text>
</comment>
<comment type="similarity">
    <text evidence="1">Belongs to the aldehyde dehydrogenase family.</text>
</comment>
<sequence>MSTVTTVNPATGERLAEYPAFSEGDVGSALDRAADAQVGWAAPPFTERAAVLRRTAEVLRADAENLAVLVTREMGKPLAEARAEVEKCATACDHYAEHGEAFLADEPVATSADRSWIGYEPVGVVLAVMPWNFPLWQVLRFAAPALMAGNAALLKHSPNTTGCALAVERVLAGAGAPEGLFTALVVAEPEVPAVTRRLIEDPRIGAVTITGSERAGRAVGSAAGNAIKKSVLELGGSDPFVVLADADLPRVAHMAVRGRFLNAGQSCISPKRLVVDASVVEEFTRLLVVEVETLTVGDPESPGTDVGPMAREDLLEGVHRQVEASVAAGARLLTGGRRLDGSGNFYAPTVLTDVAPGQVAYAEEIFGPVATVIAADGDDDAVRIANDTRFGLGASVWTTDRERGIAVARRIGSGAVFVNAVVASDVRMPFGGTRASGYGRELAAAGIREFVNVRTWWVLDEPAVTAPTSE</sequence>
<dbReference type="PANTHER" id="PTHR43217">
    <property type="entry name" value="SUCCINATE SEMIALDEHYDE DEHYDROGENASE [NAD(P)+] SAD"/>
    <property type="match status" value="1"/>
</dbReference>